<accession>A0A0E9PPY0</accession>
<reference evidence="2" key="2">
    <citation type="journal article" date="2015" name="Fish Shellfish Immunol.">
        <title>Early steps in the European eel (Anguilla anguilla)-Vibrio vulnificus interaction in the gills: Role of the RtxA13 toxin.</title>
        <authorList>
            <person name="Callol A."/>
            <person name="Pajuelo D."/>
            <person name="Ebbesson L."/>
            <person name="Teles M."/>
            <person name="MacKenzie S."/>
            <person name="Amaro C."/>
        </authorList>
    </citation>
    <scope>NUCLEOTIDE SEQUENCE</scope>
</reference>
<feature type="region of interest" description="Disordered" evidence="1">
    <location>
        <begin position="1"/>
        <end position="34"/>
    </location>
</feature>
<sequence length="34" mass="4073">MHFLTKLKPASFRNTAEQRKRERQRNLSLSKGEN</sequence>
<evidence type="ECO:0000313" key="2">
    <source>
        <dbReference type="EMBL" id="JAH06140.1"/>
    </source>
</evidence>
<reference evidence="2" key="1">
    <citation type="submission" date="2014-11" db="EMBL/GenBank/DDBJ databases">
        <authorList>
            <person name="Amaro Gonzalez C."/>
        </authorList>
    </citation>
    <scope>NUCLEOTIDE SEQUENCE</scope>
</reference>
<evidence type="ECO:0000256" key="1">
    <source>
        <dbReference type="SAM" id="MobiDB-lite"/>
    </source>
</evidence>
<dbReference type="AlphaFoldDB" id="A0A0E9PPY0"/>
<name>A0A0E9PPY0_ANGAN</name>
<protein>
    <submittedName>
        <fullName evidence="2">Uncharacterized protein</fullName>
    </submittedName>
</protein>
<organism evidence="2">
    <name type="scientific">Anguilla anguilla</name>
    <name type="common">European freshwater eel</name>
    <name type="synonym">Muraena anguilla</name>
    <dbReference type="NCBI Taxonomy" id="7936"/>
    <lineage>
        <taxon>Eukaryota</taxon>
        <taxon>Metazoa</taxon>
        <taxon>Chordata</taxon>
        <taxon>Craniata</taxon>
        <taxon>Vertebrata</taxon>
        <taxon>Euteleostomi</taxon>
        <taxon>Actinopterygii</taxon>
        <taxon>Neopterygii</taxon>
        <taxon>Teleostei</taxon>
        <taxon>Anguilliformes</taxon>
        <taxon>Anguillidae</taxon>
        <taxon>Anguilla</taxon>
    </lineage>
</organism>
<dbReference type="EMBL" id="GBXM01102437">
    <property type="protein sequence ID" value="JAH06140.1"/>
    <property type="molecule type" value="Transcribed_RNA"/>
</dbReference>
<proteinExistence type="predicted"/>